<proteinExistence type="predicted"/>
<dbReference type="GeneID" id="19319074"/>
<evidence type="ECO:0000256" key="1">
    <source>
        <dbReference type="SAM" id="MobiDB-lite"/>
    </source>
</evidence>
<name>A0A061HA25_9BASI</name>
<dbReference type="Proteomes" id="UP000053664">
    <property type="component" value="Unassembled WGS sequence"/>
</dbReference>
<feature type="transmembrane region" description="Helical" evidence="2">
    <location>
        <begin position="190"/>
        <end position="210"/>
    </location>
</feature>
<gene>
    <name evidence="3" type="ORF">PFL1_04974</name>
</gene>
<evidence type="ECO:0000256" key="2">
    <source>
        <dbReference type="SAM" id="Phobius"/>
    </source>
</evidence>
<feature type="region of interest" description="Disordered" evidence="1">
    <location>
        <begin position="335"/>
        <end position="364"/>
    </location>
</feature>
<dbReference type="EMBL" id="KE361639">
    <property type="protein sequence ID" value="EPQ27436.1"/>
    <property type="molecule type" value="Genomic_DNA"/>
</dbReference>
<keyword evidence="2" id="KW-0812">Transmembrane</keyword>
<sequence length="364" mass="39460">MPDFMSIKSIVSKLKAEPAPNSRFGPGIGHAGGNAVVVEGDDRTFRVNLGLRGAQVFFALVAMLIAVYMAIFQSKWVGSPSGLTGLLLFVTAASLVASLIFLVVPFIYERSGFKNLKATYRALQEARVGIVTNATFTGLNLILALTQTISAYTSAGCKDATKDPHAQGDKKDDFIKEIPGWCRTKRAEAAFCWFLWIAWTFSLLIFLRQWRIERKQGPRIPPFTHPTDDSAFEPINDMDEDDEYTGYPQHAAGAPPLSSYDRRGSNPLANIEAKYGMNSAAAGAGRTSAAPPYAGGYSTGAPDPFADGYAASRPSYDYNQFADQHPSAYGVVDPYSAIQQQLQSSSHGHPPPPMPDLGFPGGYR</sequence>
<dbReference type="RefSeq" id="XP_007880695.1">
    <property type="nucleotide sequence ID" value="XM_007882504.1"/>
</dbReference>
<organism evidence="3 4">
    <name type="scientific">Pseudozyma flocculosa PF-1</name>
    <dbReference type="NCBI Taxonomy" id="1277687"/>
    <lineage>
        <taxon>Eukaryota</taxon>
        <taxon>Fungi</taxon>
        <taxon>Dikarya</taxon>
        <taxon>Basidiomycota</taxon>
        <taxon>Ustilaginomycotina</taxon>
        <taxon>Ustilaginomycetes</taxon>
        <taxon>Ustilaginales</taxon>
        <taxon>Ustilaginaceae</taxon>
        <taxon>Pseudozyma</taxon>
    </lineage>
</organism>
<protein>
    <recommendedName>
        <fullName evidence="5">MARVEL domain-containing protein</fullName>
    </recommendedName>
</protein>
<dbReference type="HOGENOM" id="CLU_866352_0_0_1"/>
<evidence type="ECO:0008006" key="5">
    <source>
        <dbReference type="Google" id="ProtNLM"/>
    </source>
</evidence>
<feature type="transmembrane region" description="Helical" evidence="2">
    <location>
        <begin position="83"/>
        <end position="108"/>
    </location>
</feature>
<dbReference type="AlphaFoldDB" id="A0A061HA25"/>
<dbReference type="OrthoDB" id="2218151at2759"/>
<feature type="region of interest" description="Disordered" evidence="1">
    <location>
        <begin position="217"/>
        <end position="263"/>
    </location>
</feature>
<keyword evidence="2" id="KW-1133">Transmembrane helix</keyword>
<evidence type="ECO:0000313" key="4">
    <source>
        <dbReference type="Proteomes" id="UP000053664"/>
    </source>
</evidence>
<feature type="transmembrane region" description="Helical" evidence="2">
    <location>
        <begin position="53"/>
        <end position="71"/>
    </location>
</feature>
<feature type="compositionally biased region" description="Polar residues" evidence="1">
    <location>
        <begin position="337"/>
        <end position="347"/>
    </location>
</feature>
<keyword evidence="2" id="KW-0472">Membrane</keyword>
<reference evidence="3 4" key="1">
    <citation type="journal article" date="2013" name="Plant Cell">
        <title>The transition from a phytopathogenic smut ancestor to an anamorphic biocontrol agent deciphered by comparative whole-genome analysis.</title>
        <authorList>
            <person name="Lefebvre F."/>
            <person name="Joly D.L."/>
            <person name="Labbe C."/>
            <person name="Teichmann B."/>
            <person name="Linning R."/>
            <person name="Belzile F."/>
            <person name="Bakkeren G."/>
            <person name="Belanger R.R."/>
        </authorList>
    </citation>
    <scope>NUCLEOTIDE SEQUENCE [LARGE SCALE GENOMIC DNA]</scope>
    <source>
        <strain evidence="3 4">PF-1</strain>
    </source>
</reference>
<evidence type="ECO:0000313" key="3">
    <source>
        <dbReference type="EMBL" id="EPQ27436.1"/>
    </source>
</evidence>
<dbReference type="eggNOG" id="ENOG502S49E">
    <property type="taxonomic scope" value="Eukaryota"/>
</dbReference>
<accession>A0A061HA25</accession>
<dbReference type="KEGG" id="pfp:PFL1_04974"/>